<accession>A0ABY7DS24</accession>
<evidence type="ECO:0000256" key="1">
    <source>
        <dbReference type="SAM" id="SignalP"/>
    </source>
</evidence>
<sequence>MQLVGILLLQLLATTTDEVSTQDYQKYTGSALTGTILDKTTARSAMRCSSLCAQHGNTGESCHAARYNGETRACELMSRSSSGKERWLSDGEWKIYTNQK</sequence>
<reference evidence="3" key="1">
    <citation type="submission" date="2022-11" db="EMBL/GenBank/DDBJ databases">
        <title>Centuries of genome instability and evolution in soft-shell clam transmissible cancer (bioRxiv).</title>
        <authorList>
            <person name="Hart S.F.M."/>
            <person name="Yonemitsu M.A."/>
            <person name="Giersch R.M."/>
            <person name="Beal B.F."/>
            <person name="Arriagada G."/>
            <person name="Davis B.W."/>
            <person name="Ostrander E.A."/>
            <person name="Goff S.P."/>
            <person name="Metzger M.J."/>
        </authorList>
    </citation>
    <scope>NUCLEOTIDE SEQUENCE</scope>
    <source>
        <strain evidence="3">MELC-2E11</strain>
        <tissue evidence="3">Siphon/mantle</tissue>
    </source>
</reference>
<dbReference type="Gene3D" id="3.50.4.10">
    <property type="entry name" value="Hepatocyte Growth Factor"/>
    <property type="match status" value="1"/>
</dbReference>
<dbReference type="Pfam" id="PF00024">
    <property type="entry name" value="PAN_1"/>
    <property type="match status" value="1"/>
</dbReference>
<keyword evidence="1" id="KW-0732">Signal</keyword>
<dbReference type="EMBL" id="CP111014">
    <property type="protein sequence ID" value="WAQ99512.1"/>
    <property type="molecule type" value="Genomic_DNA"/>
</dbReference>
<feature type="chain" id="PRO_5045347204" description="Apple domain-containing protein" evidence="1">
    <location>
        <begin position="22"/>
        <end position="100"/>
    </location>
</feature>
<proteinExistence type="predicted"/>
<evidence type="ECO:0000259" key="2">
    <source>
        <dbReference type="Pfam" id="PF00024"/>
    </source>
</evidence>
<protein>
    <recommendedName>
        <fullName evidence="2">Apple domain-containing protein</fullName>
    </recommendedName>
</protein>
<feature type="signal peptide" evidence="1">
    <location>
        <begin position="1"/>
        <end position="21"/>
    </location>
</feature>
<keyword evidence="4" id="KW-1185">Reference proteome</keyword>
<dbReference type="SUPFAM" id="SSF57414">
    <property type="entry name" value="Hairpin loop containing domain-like"/>
    <property type="match status" value="1"/>
</dbReference>
<dbReference type="InterPro" id="IPR003609">
    <property type="entry name" value="Pan_app"/>
</dbReference>
<feature type="domain" description="Apple" evidence="2">
    <location>
        <begin position="23"/>
        <end position="85"/>
    </location>
</feature>
<evidence type="ECO:0000313" key="4">
    <source>
        <dbReference type="Proteomes" id="UP001164746"/>
    </source>
</evidence>
<name>A0ABY7DS24_MYAAR</name>
<dbReference type="Proteomes" id="UP001164746">
    <property type="component" value="Chromosome 3"/>
</dbReference>
<gene>
    <name evidence="3" type="ORF">MAR_023885</name>
</gene>
<evidence type="ECO:0000313" key="3">
    <source>
        <dbReference type="EMBL" id="WAQ99512.1"/>
    </source>
</evidence>
<organism evidence="3 4">
    <name type="scientific">Mya arenaria</name>
    <name type="common">Soft-shell clam</name>
    <dbReference type="NCBI Taxonomy" id="6604"/>
    <lineage>
        <taxon>Eukaryota</taxon>
        <taxon>Metazoa</taxon>
        <taxon>Spiralia</taxon>
        <taxon>Lophotrochozoa</taxon>
        <taxon>Mollusca</taxon>
        <taxon>Bivalvia</taxon>
        <taxon>Autobranchia</taxon>
        <taxon>Heteroconchia</taxon>
        <taxon>Euheterodonta</taxon>
        <taxon>Imparidentia</taxon>
        <taxon>Neoheterodontei</taxon>
        <taxon>Myida</taxon>
        <taxon>Myoidea</taxon>
        <taxon>Myidae</taxon>
        <taxon>Mya</taxon>
    </lineage>
</organism>